<dbReference type="Pfam" id="PF04371">
    <property type="entry name" value="PAD_porph"/>
    <property type="match status" value="1"/>
</dbReference>
<dbReference type="EMBL" id="QLLQ01000013">
    <property type="protein sequence ID" value="RAJ20984.1"/>
    <property type="molecule type" value="Genomic_DNA"/>
</dbReference>
<dbReference type="GO" id="GO:0047632">
    <property type="term" value="F:agmatine deiminase activity"/>
    <property type="evidence" value="ECO:0007669"/>
    <property type="project" value="TreeGrafter"/>
</dbReference>
<evidence type="ECO:0000256" key="1">
    <source>
        <dbReference type="ARBA" id="ARBA00022801"/>
    </source>
</evidence>
<dbReference type="SUPFAM" id="SSF55909">
    <property type="entry name" value="Pentein"/>
    <property type="match status" value="1"/>
</dbReference>
<dbReference type="STRING" id="49280.A9996_11035"/>
<dbReference type="InterPro" id="IPR007466">
    <property type="entry name" value="Peptidyl-Arg-deiminase_porph"/>
</dbReference>
<evidence type="ECO:0000313" key="3">
    <source>
        <dbReference type="Proteomes" id="UP000248987"/>
    </source>
</evidence>
<dbReference type="OrthoDB" id="9808013at2"/>
<dbReference type="Proteomes" id="UP000248987">
    <property type="component" value="Unassembled WGS sequence"/>
</dbReference>
<dbReference type="PANTHER" id="PTHR31377">
    <property type="entry name" value="AGMATINE DEIMINASE-RELATED"/>
    <property type="match status" value="1"/>
</dbReference>
<protein>
    <submittedName>
        <fullName evidence="2">Agmatine deiminase</fullName>
    </submittedName>
</protein>
<dbReference type="GO" id="GO:0004668">
    <property type="term" value="F:protein-arginine deiminase activity"/>
    <property type="evidence" value="ECO:0007669"/>
    <property type="project" value="InterPro"/>
</dbReference>
<dbReference type="PANTHER" id="PTHR31377:SF0">
    <property type="entry name" value="AGMATINE DEIMINASE-RELATED"/>
    <property type="match status" value="1"/>
</dbReference>
<proteinExistence type="predicted"/>
<organism evidence="2 3">
    <name type="scientific">Gelidibacter algens</name>
    <dbReference type="NCBI Taxonomy" id="49280"/>
    <lineage>
        <taxon>Bacteria</taxon>
        <taxon>Pseudomonadati</taxon>
        <taxon>Bacteroidota</taxon>
        <taxon>Flavobacteriia</taxon>
        <taxon>Flavobacteriales</taxon>
        <taxon>Flavobacteriaceae</taxon>
        <taxon>Gelidibacter</taxon>
    </lineage>
</organism>
<dbReference type="Gene3D" id="3.75.10.10">
    <property type="entry name" value="L-arginine/glycine Amidinotransferase, Chain A"/>
    <property type="match status" value="1"/>
</dbReference>
<keyword evidence="1" id="KW-0378">Hydrolase</keyword>
<name>A0A1A7QZ10_9FLAO</name>
<keyword evidence="3" id="KW-1185">Reference proteome</keyword>
<dbReference type="AlphaFoldDB" id="A0A1A7QZ10"/>
<sequence length="463" mass="52380">MKKSCFLSWISKHFSRRLLLGTKGYLERLGVIASCLVIFLTISNCKPGPSNKFSVDADVTVLRQPAEYEAQENIWLIWPPNDHLNGKSNEKVTLEIINALVNKEHIMVSVANDTLFRRAQDVIPKAYLDNGWVKLVKIPSEEFWIRDMGPNFVELTNGKKAIVDFGFNAWGYTDSNAMDDYTIRMEKYDEEVAKLLNIPVIYSDMVSEGGNRELNGRGVLMLTEIVEKGRNPYMDLAAMELEFKRVLGVKKIIWLKKGLMEDDHTFKGTIQLENGNQAYTAVTTNGHTDEFARFVNDSTILLGVVKPEDMNDPVAAENHKRMEENYQILKKASDQNGKPFHIVRMPLPKLILGQMKPGDLVYDFISSLNFEDGSVFPKGEEITVIAAASYLNFLITDKVVIGQKYFSEGMDEIVAQRDQEVRDILQKLFPEREIVMINALAVNFGGGGIHCITMNEPLLKSKN</sequence>
<comment type="caution">
    <text evidence="2">The sequence shown here is derived from an EMBL/GenBank/DDBJ whole genome shotgun (WGS) entry which is preliminary data.</text>
</comment>
<reference evidence="2 3" key="1">
    <citation type="submission" date="2018-06" db="EMBL/GenBank/DDBJ databases">
        <title>Genomic Encyclopedia of Archaeal and Bacterial Type Strains, Phase II (KMG-II): from individual species to whole genera.</title>
        <authorList>
            <person name="Goeker M."/>
        </authorList>
    </citation>
    <scope>NUCLEOTIDE SEQUENCE [LARGE SCALE GENOMIC DNA]</scope>
    <source>
        <strain evidence="2 3">DSM 12408</strain>
    </source>
</reference>
<dbReference type="GO" id="GO:0009446">
    <property type="term" value="P:putrescine biosynthetic process"/>
    <property type="evidence" value="ECO:0007669"/>
    <property type="project" value="InterPro"/>
</dbReference>
<dbReference type="RefSeq" id="WP_066434671.1">
    <property type="nucleotide sequence ID" value="NZ_LZRN01000021.1"/>
</dbReference>
<evidence type="ECO:0000313" key="2">
    <source>
        <dbReference type="EMBL" id="RAJ20984.1"/>
    </source>
</evidence>
<gene>
    <name evidence="2" type="ORF">LX77_02978</name>
</gene>
<accession>A0A1A7QZ10</accession>